<feature type="transmembrane region" description="Helical" evidence="1">
    <location>
        <begin position="25"/>
        <end position="45"/>
    </location>
</feature>
<dbReference type="PANTHER" id="PTHR37938">
    <property type="entry name" value="BLL0215 PROTEIN"/>
    <property type="match status" value="1"/>
</dbReference>
<proteinExistence type="predicted"/>
<reference evidence="4" key="1">
    <citation type="submission" date="2016-07" db="EMBL/GenBank/DDBJ databases">
        <title>Sequence Frankia sp. strain CcI1.17.</title>
        <authorList>
            <person name="Ghodhbane-Gtari F."/>
            <person name="Swanson E."/>
            <person name="Gueddou A."/>
            <person name="Morris K."/>
            <person name="Hezbri K."/>
            <person name="Ktari A."/>
            <person name="Nouioui I."/>
            <person name="Abebe-Akele F."/>
            <person name="Simpson S."/>
            <person name="Thomas K."/>
            <person name="Gtari M."/>
            <person name="Tisa L.S."/>
            <person name="Hurst S."/>
        </authorList>
    </citation>
    <scope>NUCLEOTIDE SEQUENCE [LARGE SCALE GENOMIC DNA]</scope>
    <source>
        <strain evidence="4">Cc1.17</strain>
    </source>
</reference>
<comment type="caution">
    <text evidence="3">The sequence shown here is derived from an EMBL/GenBank/DDBJ whole genome shotgun (WGS) entry which is preliminary data.</text>
</comment>
<dbReference type="Proteomes" id="UP000179627">
    <property type="component" value="Unassembled WGS sequence"/>
</dbReference>
<accession>A0A1S1QFJ8</accession>
<dbReference type="EMBL" id="MBLM01000139">
    <property type="protein sequence ID" value="OHV32349.1"/>
    <property type="molecule type" value="Genomic_DNA"/>
</dbReference>
<feature type="transmembrane region" description="Helical" evidence="1">
    <location>
        <begin position="57"/>
        <end position="76"/>
    </location>
</feature>
<gene>
    <name evidence="3" type="ORF">CC117_25070</name>
</gene>
<dbReference type="Pfam" id="PF03703">
    <property type="entry name" value="bPH_2"/>
    <property type="match status" value="1"/>
</dbReference>
<evidence type="ECO:0000256" key="1">
    <source>
        <dbReference type="SAM" id="Phobius"/>
    </source>
</evidence>
<dbReference type="InterPro" id="IPR005182">
    <property type="entry name" value="YdbS-like_PH"/>
</dbReference>
<dbReference type="OrthoDB" id="4350422at2"/>
<keyword evidence="1" id="KW-0812">Transmembrane</keyword>
<evidence type="ECO:0000313" key="3">
    <source>
        <dbReference type="EMBL" id="OHV32349.1"/>
    </source>
</evidence>
<keyword evidence="1" id="KW-0472">Membrane</keyword>
<evidence type="ECO:0000313" key="4">
    <source>
        <dbReference type="Proteomes" id="UP000179627"/>
    </source>
</evidence>
<dbReference type="RefSeq" id="WP_071087897.1">
    <property type="nucleotide sequence ID" value="NZ_MBLM01000139.1"/>
</dbReference>
<keyword evidence="1" id="KW-1133">Transmembrane helix</keyword>
<dbReference type="AlphaFoldDB" id="A0A1S1QFJ8"/>
<dbReference type="PANTHER" id="PTHR37938:SF1">
    <property type="entry name" value="BLL0215 PROTEIN"/>
    <property type="match status" value="1"/>
</dbReference>
<evidence type="ECO:0000259" key="2">
    <source>
        <dbReference type="Pfam" id="PF03703"/>
    </source>
</evidence>
<feature type="domain" description="YdbS-like PH" evidence="2">
    <location>
        <begin position="78"/>
        <end position="152"/>
    </location>
</feature>
<protein>
    <recommendedName>
        <fullName evidence="2">YdbS-like PH domain-containing protein</fullName>
    </recommendedName>
</protein>
<organism evidence="3 4">
    <name type="scientific">Parafrankia colletiae</name>
    <dbReference type="NCBI Taxonomy" id="573497"/>
    <lineage>
        <taxon>Bacteria</taxon>
        <taxon>Bacillati</taxon>
        <taxon>Actinomycetota</taxon>
        <taxon>Actinomycetes</taxon>
        <taxon>Frankiales</taxon>
        <taxon>Frankiaceae</taxon>
        <taxon>Parafrankia</taxon>
    </lineage>
</organism>
<sequence>MAFPDDELTDGEEVALHLHPHWGSLVVPALSVVAALALMTLGVFFVPDGFLREAVQYLVLALGLAAIGYYGVAPWLRWITTHYVVTTERIMIREGVVNRSGRDIPLVWLSDVSFAQSLSDRVVGSGTLSIESAGERGRTVLSHMPRVEAVHATLYELAEEADIRRRSGGGHPG</sequence>
<keyword evidence="4" id="KW-1185">Reference proteome</keyword>
<name>A0A1S1QFJ8_9ACTN</name>